<dbReference type="PANTHER" id="PTHR12473">
    <property type="entry name" value="UBIQUITIN CARBOXYL-TERMINAL HYDROLASE MINDY-4-RELATED"/>
    <property type="match status" value="1"/>
</dbReference>
<dbReference type="AlphaFoldDB" id="A0A9C6X126"/>
<dbReference type="KEGG" id="foc:113206226"/>
<keyword evidence="2" id="KW-0833">Ubl conjugation pathway</keyword>
<dbReference type="EC" id="3.4.19.12" evidence="2"/>
<accession>A0A9C6X126</accession>
<dbReference type="Proteomes" id="UP000504606">
    <property type="component" value="Unplaced"/>
</dbReference>
<organism evidence="5 6">
    <name type="scientific">Frankliniella occidentalis</name>
    <name type="common">Western flower thrips</name>
    <name type="synonym">Euthrips occidentalis</name>
    <dbReference type="NCBI Taxonomy" id="133901"/>
    <lineage>
        <taxon>Eukaryota</taxon>
        <taxon>Metazoa</taxon>
        <taxon>Ecdysozoa</taxon>
        <taxon>Arthropoda</taxon>
        <taxon>Hexapoda</taxon>
        <taxon>Insecta</taxon>
        <taxon>Pterygota</taxon>
        <taxon>Neoptera</taxon>
        <taxon>Paraneoptera</taxon>
        <taxon>Thysanoptera</taxon>
        <taxon>Terebrantia</taxon>
        <taxon>Thripoidea</taxon>
        <taxon>Thripidae</taxon>
        <taxon>Frankliniella</taxon>
    </lineage>
</organism>
<dbReference type="GO" id="GO:0006508">
    <property type="term" value="P:proteolysis"/>
    <property type="evidence" value="ECO:0007669"/>
    <property type="project" value="UniProtKB-KW"/>
</dbReference>
<dbReference type="SMART" id="SM01174">
    <property type="entry name" value="DUF4205"/>
    <property type="match status" value="1"/>
</dbReference>
<feature type="compositionally biased region" description="Low complexity" evidence="3">
    <location>
        <begin position="35"/>
        <end position="47"/>
    </location>
</feature>
<dbReference type="GO" id="GO:1990380">
    <property type="term" value="F:K48-linked deubiquitinase activity"/>
    <property type="evidence" value="ECO:0007669"/>
    <property type="project" value="UniProtKB-UniRule"/>
</dbReference>
<comment type="function">
    <text evidence="2">Hydrolase that can remove 'Lys-48'-linked conjugated ubiquitin from proteins.</text>
</comment>
<dbReference type="GO" id="GO:0071108">
    <property type="term" value="P:protein K48-linked deubiquitination"/>
    <property type="evidence" value="ECO:0007669"/>
    <property type="project" value="InterPro"/>
</dbReference>
<gene>
    <name evidence="6" type="primary">LOC113206226</name>
</gene>
<dbReference type="OrthoDB" id="10263628at2759"/>
<keyword evidence="2" id="KW-0645">Protease</keyword>
<evidence type="ECO:0000313" key="6">
    <source>
        <dbReference type="RefSeq" id="XP_052127172.1"/>
    </source>
</evidence>
<reference evidence="6" key="1">
    <citation type="submission" date="2025-08" db="UniProtKB">
        <authorList>
            <consortium name="RefSeq"/>
        </authorList>
    </citation>
    <scope>IDENTIFICATION</scope>
    <source>
        <tissue evidence="6">Whole organism</tissue>
    </source>
</reference>
<evidence type="ECO:0000313" key="5">
    <source>
        <dbReference type="Proteomes" id="UP000504606"/>
    </source>
</evidence>
<comment type="catalytic activity">
    <reaction evidence="2">
        <text>Thiol-dependent hydrolysis of ester, thioester, amide, peptide and isopeptide bonds formed by the C-terminal Gly of ubiquitin (a 76-residue protein attached to proteins as an intracellular targeting signal).</text>
        <dbReference type="EC" id="3.4.19.12"/>
    </reaction>
</comment>
<dbReference type="GeneID" id="113206226"/>
<sequence>MASDTDDASDSDSELLLHDTARVSPAALRRRLSGRRPSTAAAPRTTTTATTTLLSARHQCSVCAVSPAASPLIPKRGQSLEAACGAQAAQDGGLPRQTSFPPYMRRRERVMYGRSQRGLHMRTPVIGGTPVTEEQAVLLRTVVFGDAATPPRSEWSRTGLVMREPERDLGYGLRAPRNGTRGLLAVVQAYLVKHLLFEAPPGMEGAGPPTARPEDFQDGVTEKLHLFEFTTLQDLQIFMKQYLYLFTDDPGPGTLLLLYAAVLTRGCDKVQVDLEDEKACLVTTAEEGPQTIVTLLLVGRATPYLHNGIVYVGDEDHYAMPQYGVLNRSDVGFLVWDDTNDSELQESSRQPGSRLKTPSLPVWVVGCSGHYGVIFNTNRELLRNYHAERRFELLYYTAGAGQWSLTVDTRFNEAGESAPSKSSSSRPKDDFTTTAQALCLEKVIHTKWQDAHVTWNSMIPGV</sequence>
<keyword evidence="2 6" id="KW-0378">Hydrolase</keyword>
<evidence type="ECO:0000256" key="2">
    <source>
        <dbReference type="RuleBase" id="RU367088"/>
    </source>
</evidence>
<dbReference type="Pfam" id="PF13898">
    <property type="entry name" value="MINDY-3_4_CD"/>
    <property type="match status" value="2"/>
</dbReference>
<dbReference type="InterPro" id="IPR025257">
    <property type="entry name" value="MINDY-3/4_CD"/>
</dbReference>
<dbReference type="GO" id="GO:0004843">
    <property type="term" value="F:cysteine-type deubiquitinase activity"/>
    <property type="evidence" value="ECO:0007669"/>
    <property type="project" value="UniProtKB-UniRule"/>
</dbReference>
<feature type="domain" description="Deubiquitinating enzyme MINDY-3/4 conserved" evidence="4">
    <location>
        <begin position="140"/>
        <end position="457"/>
    </location>
</feature>
<dbReference type="RefSeq" id="XP_052127172.1">
    <property type="nucleotide sequence ID" value="XM_052271212.1"/>
</dbReference>
<keyword evidence="5" id="KW-1185">Reference proteome</keyword>
<protein>
    <recommendedName>
        <fullName evidence="2">Ubiquitin carboxyl-terminal hydrolase MINDY</fullName>
        <ecNumber evidence="2">3.4.19.12</ecNumber>
    </recommendedName>
</protein>
<dbReference type="InterPro" id="IPR039785">
    <property type="entry name" value="MINY3/4"/>
</dbReference>
<feature type="region of interest" description="Disordered" evidence="3">
    <location>
        <begin position="1"/>
        <end position="47"/>
    </location>
</feature>
<proteinExistence type="inferred from homology"/>
<feature type="compositionally biased region" description="Acidic residues" evidence="3">
    <location>
        <begin position="1"/>
        <end position="13"/>
    </location>
</feature>
<dbReference type="PANTHER" id="PTHR12473:SF8">
    <property type="entry name" value="UBIQUITIN CARBOXYL-TERMINAL HYDROLASE MINDY-4-RELATED"/>
    <property type="match status" value="1"/>
</dbReference>
<keyword evidence="2" id="KW-0788">Thiol protease</keyword>
<evidence type="ECO:0000256" key="1">
    <source>
        <dbReference type="ARBA" id="ARBA00011074"/>
    </source>
</evidence>
<evidence type="ECO:0000256" key="3">
    <source>
        <dbReference type="SAM" id="MobiDB-lite"/>
    </source>
</evidence>
<comment type="similarity">
    <text evidence="1 2">Belongs to the MINDY deubiquitinase family. FAM188 subfamily.</text>
</comment>
<evidence type="ECO:0000259" key="4">
    <source>
        <dbReference type="SMART" id="SM01174"/>
    </source>
</evidence>
<name>A0A9C6X126_FRAOC</name>